<keyword evidence="3" id="KW-1185">Reference proteome</keyword>
<sequence length="176" mass="20082">MAPGLPYRMVCDEDESDRLIILHFLLKYAFNGNSMIPTEEILAEGMLCLQQKQRRPQVLDIGCGPGTWVLEMATDFPNADFHGIDLCPMFPGTIKPANSYFRQHNILEGLPFSDNTFDYLHMRLMLGCLTLDQIHKLLAEILRVLKPGGYVELRDVEYRIQRPGPVTDSLINQKCK</sequence>
<name>A0A1X2HNJ6_SYNRA</name>
<keyword evidence="2" id="KW-0489">Methyltransferase</keyword>
<proteinExistence type="predicted"/>
<organism evidence="2 3">
    <name type="scientific">Syncephalastrum racemosum</name>
    <name type="common">Filamentous fungus</name>
    <dbReference type="NCBI Taxonomy" id="13706"/>
    <lineage>
        <taxon>Eukaryota</taxon>
        <taxon>Fungi</taxon>
        <taxon>Fungi incertae sedis</taxon>
        <taxon>Mucoromycota</taxon>
        <taxon>Mucoromycotina</taxon>
        <taxon>Mucoromycetes</taxon>
        <taxon>Mucorales</taxon>
        <taxon>Syncephalastraceae</taxon>
        <taxon>Syncephalastrum</taxon>
    </lineage>
</organism>
<dbReference type="CDD" id="cd02440">
    <property type="entry name" value="AdoMet_MTases"/>
    <property type="match status" value="1"/>
</dbReference>
<dbReference type="Proteomes" id="UP000242180">
    <property type="component" value="Unassembled WGS sequence"/>
</dbReference>
<dbReference type="AlphaFoldDB" id="A0A1X2HNJ6"/>
<dbReference type="GO" id="GO:0008168">
    <property type="term" value="F:methyltransferase activity"/>
    <property type="evidence" value="ECO:0007669"/>
    <property type="project" value="UniProtKB-KW"/>
</dbReference>
<gene>
    <name evidence="2" type="ORF">BCR43DRAFT_469345</name>
</gene>
<dbReference type="EMBL" id="MCGN01000002">
    <property type="protein sequence ID" value="ORZ00965.1"/>
    <property type="molecule type" value="Genomic_DNA"/>
</dbReference>
<evidence type="ECO:0000313" key="3">
    <source>
        <dbReference type="Proteomes" id="UP000242180"/>
    </source>
</evidence>
<evidence type="ECO:0000313" key="2">
    <source>
        <dbReference type="EMBL" id="ORZ00965.1"/>
    </source>
</evidence>
<dbReference type="Gene3D" id="3.40.50.150">
    <property type="entry name" value="Vaccinia Virus protein VP39"/>
    <property type="match status" value="1"/>
</dbReference>
<dbReference type="Pfam" id="PF13649">
    <property type="entry name" value="Methyltransf_25"/>
    <property type="match status" value="1"/>
</dbReference>
<dbReference type="InParanoid" id="A0A1X2HNJ6"/>
<dbReference type="OMA" id="FRQHNIL"/>
<accession>A0A1X2HNJ6</accession>
<reference evidence="2 3" key="1">
    <citation type="submission" date="2016-07" db="EMBL/GenBank/DDBJ databases">
        <title>Pervasive Adenine N6-methylation of Active Genes in Fungi.</title>
        <authorList>
            <consortium name="DOE Joint Genome Institute"/>
            <person name="Mondo S.J."/>
            <person name="Dannebaum R.O."/>
            <person name="Kuo R.C."/>
            <person name="Labutti K."/>
            <person name="Haridas S."/>
            <person name="Kuo A."/>
            <person name="Salamov A."/>
            <person name="Ahrendt S.R."/>
            <person name="Lipzen A."/>
            <person name="Sullivan W."/>
            <person name="Andreopoulos W.B."/>
            <person name="Clum A."/>
            <person name="Lindquist E."/>
            <person name="Daum C."/>
            <person name="Ramamoorthy G.K."/>
            <person name="Gryganskyi A."/>
            <person name="Culley D."/>
            <person name="Magnuson J.K."/>
            <person name="James T.Y."/>
            <person name="O'Malley M.A."/>
            <person name="Stajich J.E."/>
            <person name="Spatafora J.W."/>
            <person name="Visel A."/>
            <person name="Grigoriev I.V."/>
        </authorList>
    </citation>
    <scope>NUCLEOTIDE SEQUENCE [LARGE SCALE GENOMIC DNA]</scope>
    <source>
        <strain evidence="2 3">NRRL 2496</strain>
    </source>
</reference>
<feature type="domain" description="Methyltransferase" evidence="1">
    <location>
        <begin position="58"/>
        <end position="149"/>
    </location>
</feature>
<dbReference type="InterPro" id="IPR029063">
    <property type="entry name" value="SAM-dependent_MTases_sf"/>
</dbReference>
<dbReference type="InterPro" id="IPR041698">
    <property type="entry name" value="Methyltransf_25"/>
</dbReference>
<dbReference type="PANTHER" id="PTHR43591">
    <property type="entry name" value="METHYLTRANSFERASE"/>
    <property type="match status" value="1"/>
</dbReference>
<comment type="caution">
    <text evidence="2">The sequence shown here is derived from an EMBL/GenBank/DDBJ whole genome shotgun (WGS) entry which is preliminary data.</text>
</comment>
<dbReference type="PANTHER" id="PTHR43591:SF24">
    <property type="entry name" value="2-METHOXY-6-POLYPRENYL-1,4-BENZOQUINOL METHYLASE, MITOCHONDRIAL"/>
    <property type="match status" value="1"/>
</dbReference>
<dbReference type="STRING" id="13706.A0A1X2HNJ6"/>
<protein>
    <submittedName>
        <fullName evidence="2">S-adenosyl-L-methionine-dependent methyltransferase</fullName>
    </submittedName>
</protein>
<dbReference type="OrthoDB" id="2013972at2759"/>
<dbReference type="GO" id="GO:0032259">
    <property type="term" value="P:methylation"/>
    <property type="evidence" value="ECO:0007669"/>
    <property type="project" value="UniProtKB-KW"/>
</dbReference>
<keyword evidence="2" id="KW-0808">Transferase</keyword>
<evidence type="ECO:0000259" key="1">
    <source>
        <dbReference type="Pfam" id="PF13649"/>
    </source>
</evidence>
<dbReference type="SUPFAM" id="SSF53335">
    <property type="entry name" value="S-adenosyl-L-methionine-dependent methyltransferases"/>
    <property type="match status" value="1"/>
</dbReference>